<sequence>MSQTETSNAKTIESNHADATAPPSLPGLLSPPSHRSSISLKLSKVVVSSGMPFFQPATMNGARFPLPFGGFGMHNPVSGVAPGTLDNVVPSVILPETGPLSVFVGKLPTDLHDNYVRTLLEKCGHVLSWKRTTDPVTGKPKGFGFCVFAGARDVLRALRLLNGFSVDSKQIIVNVDASTRTKLEDYEAAMTERMKKDEEMLDGEVRRVLEAYFQDRSGLYGGHQNDVSSWGNLIQSRDGAPNALQTHERSSIGEVDQQNGSDSHSLTGLSIIQEKVRGEMIMSEIEKFRLAQEHRERELDAKRRNAVREQIRLEKEEEEKKKKAAEEFAKAKANKSQGQNQSKKVVTRVTEPIKPQIKKEEKITPAPIVIKAEVVQSESRKTRSSVERNERRHRNRDSDRDRRRRVRSRSRSRERSRRHRRSRSRSKSTSKGDYSHSKSREGGRARKHRRRYRSTSSDESEEGYVRRKRADASGNGAKSCISLKNQPKFVLGLKMQAASVKKEKSTTVNTPIFKVEEETESKPVRALVPIDYSDDEGAPASSVVGEGSSRSELRRLIQQIPTEKEELFKYPIDWAIVDRCSIVESKMGPWICKKIVVYLGESEPAMMEFITKKLSSHALPESILEELQLVLEDDADVFVKLMWRKLIFESIRASM</sequence>
<keyword evidence="6" id="KW-1185">Reference proteome</keyword>
<dbReference type="PANTHER" id="PTHR18806">
    <property type="entry name" value="RBM25 PROTEIN"/>
    <property type="match status" value="1"/>
</dbReference>
<evidence type="ECO:0000256" key="2">
    <source>
        <dbReference type="SAM" id="MobiDB-lite"/>
    </source>
</evidence>
<dbReference type="Pfam" id="PF00076">
    <property type="entry name" value="RRM_1"/>
    <property type="match status" value="1"/>
</dbReference>
<gene>
    <name evidence="5" type="ORF">BN9_034360</name>
</gene>
<dbReference type="GO" id="GO:0003729">
    <property type="term" value="F:mRNA binding"/>
    <property type="evidence" value="ECO:0007669"/>
    <property type="project" value="TreeGrafter"/>
</dbReference>
<dbReference type="Pfam" id="PF01480">
    <property type="entry name" value="PWI"/>
    <property type="match status" value="1"/>
</dbReference>
<name>A0A024G8J6_9STRA</name>
<dbReference type="InParanoid" id="A0A024G8J6"/>
<feature type="region of interest" description="Disordered" evidence="2">
    <location>
        <begin position="231"/>
        <end position="266"/>
    </location>
</feature>
<feature type="domain" description="RRM" evidence="3">
    <location>
        <begin position="100"/>
        <end position="178"/>
    </location>
</feature>
<dbReference type="Gene3D" id="3.30.70.330">
    <property type="match status" value="1"/>
</dbReference>
<dbReference type="InterPro" id="IPR000504">
    <property type="entry name" value="RRM_dom"/>
</dbReference>
<dbReference type="SMART" id="SM00360">
    <property type="entry name" value="RRM"/>
    <property type="match status" value="1"/>
</dbReference>
<feature type="region of interest" description="Disordered" evidence="2">
    <location>
        <begin position="327"/>
        <end position="350"/>
    </location>
</feature>
<feature type="compositionally biased region" description="Polar residues" evidence="2">
    <location>
        <begin position="1"/>
        <end position="14"/>
    </location>
</feature>
<dbReference type="CDD" id="cd12446">
    <property type="entry name" value="RRM_RBM25"/>
    <property type="match status" value="1"/>
</dbReference>
<evidence type="ECO:0000313" key="5">
    <source>
        <dbReference type="EMBL" id="CCI42652.1"/>
    </source>
</evidence>
<dbReference type="GO" id="GO:0005681">
    <property type="term" value="C:spliceosomal complex"/>
    <property type="evidence" value="ECO:0007669"/>
    <property type="project" value="TreeGrafter"/>
</dbReference>
<feature type="region of interest" description="Disordered" evidence="2">
    <location>
        <begin position="375"/>
        <end position="479"/>
    </location>
</feature>
<evidence type="ECO:0008006" key="7">
    <source>
        <dbReference type="Google" id="ProtNLM"/>
    </source>
</evidence>
<dbReference type="PROSITE" id="PS51025">
    <property type="entry name" value="PWI"/>
    <property type="match status" value="1"/>
</dbReference>
<dbReference type="STRING" id="65357.A0A024G8J6"/>
<dbReference type="PANTHER" id="PTHR18806:SF4">
    <property type="entry name" value="RNA-BINDING PROTEIN 25"/>
    <property type="match status" value="1"/>
</dbReference>
<dbReference type="AlphaFoldDB" id="A0A024G8J6"/>
<feature type="compositionally biased region" description="Polar residues" evidence="2">
    <location>
        <begin position="256"/>
        <end position="266"/>
    </location>
</feature>
<dbReference type="InterPro" id="IPR012677">
    <property type="entry name" value="Nucleotide-bd_a/b_plait_sf"/>
</dbReference>
<proteinExistence type="predicted"/>
<feature type="compositionally biased region" description="Basic and acidic residues" evidence="2">
    <location>
        <begin position="378"/>
        <end position="401"/>
    </location>
</feature>
<dbReference type="InterPro" id="IPR034268">
    <property type="entry name" value="RBM25_RRM"/>
</dbReference>
<dbReference type="SUPFAM" id="SSF54928">
    <property type="entry name" value="RNA-binding domain, RBD"/>
    <property type="match status" value="1"/>
</dbReference>
<feature type="region of interest" description="Disordered" evidence="2">
    <location>
        <begin position="1"/>
        <end position="32"/>
    </location>
</feature>
<evidence type="ECO:0000259" key="4">
    <source>
        <dbReference type="PROSITE" id="PS51025"/>
    </source>
</evidence>
<comment type="caution">
    <text evidence="5">The sequence shown here is derived from an EMBL/GenBank/DDBJ whole genome shotgun (WGS) entry which is preliminary data.</text>
</comment>
<evidence type="ECO:0000256" key="1">
    <source>
        <dbReference type="PROSITE-ProRule" id="PRU00176"/>
    </source>
</evidence>
<organism evidence="5 6">
    <name type="scientific">Albugo candida</name>
    <dbReference type="NCBI Taxonomy" id="65357"/>
    <lineage>
        <taxon>Eukaryota</taxon>
        <taxon>Sar</taxon>
        <taxon>Stramenopiles</taxon>
        <taxon>Oomycota</taxon>
        <taxon>Peronosporomycetes</taxon>
        <taxon>Albuginales</taxon>
        <taxon>Albuginaceae</taxon>
        <taxon>Albugo</taxon>
    </lineage>
</organism>
<dbReference type="Gene3D" id="1.20.1390.10">
    <property type="entry name" value="PWI domain"/>
    <property type="match status" value="1"/>
</dbReference>
<evidence type="ECO:0000313" key="6">
    <source>
        <dbReference type="Proteomes" id="UP000053237"/>
    </source>
</evidence>
<dbReference type="EMBL" id="CAIX01000037">
    <property type="protein sequence ID" value="CCI42652.1"/>
    <property type="molecule type" value="Genomic_DNA"/>
</dbReference>
<dbReference type="InterPro" id="IPR002483">
    <property type="entry name" value="PWI_dom"/>
</dbReference>
<dbReference type="InterPro" id="IPR035979">
    <property type="entry name" value="RBD_domain_sf"/>
</dbReference>
<feature type="compositionally biased region" description="Basic residues" evidence="2">
    <location>
        <begin position="402"/>
        <end position="428"/>
    </location>
</feature>
<dbReference type="PROSITE" id="PS50102">
    <property type="entry name" value="RRM"/>
    <property type="match status" value="1"/>
</dbReference>
<dbReference type="InterPro" id="IPR052768">
    <property type="entry name" value="RBM25"/>
</dbReference>
<dbReference type="OrthoDB" id="6275295at2759"/>
<dbReference type="SMART" id="SM00311">
    <property type="entry name" value="PWI"/>
    <property type="match status" value="1"/>
</dbReference>
<dbReference type="Proteomes" id="UP000053237">
    <property type="component" value="Unassembled WGS sequence"/>
</dbReference>
<feature type="compositionally biased region" description="Polar residues" evidence="2">
    <location>
        <begin position="334"/>
        <end position="344"/>
    </location>
</feature>
<protein>
    <recommendedName>
        <fullName evidence="7">PWI domain-containing protein</fullName>
    </recommendedName>
</protein>
<accession>A0A024G8J6</accession>
<keyword evidence="1" id="KW-0694">RNA-binding</keyword>
<evidence type="ECO:0000259" key="3">
    <source>
        <dbReference type="PROSITE" id="PS50102"/>
    </source>
</evidence>
<feature type="domain" description="PWI" evidence="4">
    <location>
        <begin position="565"/>
        <end position="655"/>
    </location>
</feature>
<feature type="compositionally biased region" description="Basic and acidic residues" evidence="2">
    <location>
        <begin position="433"/>
        <end position="444"/>
    </location>
</feature>
<reference evidence="5 6" key="1">
    <citation type="submission" date="2012-05" db="EMBL/GenBank/DDBJ databases">
        <title>Recombination and specialization in a pathogen metapopulation.</title>
        <authorList>
            <person name="Gardiner A."/>
            <person name="Kemen E."/>
            <person name="Schultz-Larsen T."/>
            <person name="MacLean D."/>
            <person name="Van Oosterhout C."/>
            <person name="Jones J.D.G."/>
        </authorList>
    </citation>
    <scope>NUCLEOTIDE SEQUENCE [LARGE SCALE GENOMIC DNA]</scope>
    <source>
        <strain evidence="5 6">Ac Nc2</strain>
    </source>
</reference>